<protein>
    <recommendedName>
        <fullName evidence="4">DUF1566 domain-containing protein</fullName>
    </recommendedName>
</protein>
<dbReference type="AlphaFoldDB" id="H1YDY9"/>
<feature type="chain" id="PRO_5003557764" description="DUF1566 domain-containing protein" evidence="1">
    <location>
        <begin position="21"/>
        <end position="259"/>
    </location>
</feature>
<accession>H1YDY9</accession>
<evidence type="ECO:0008006" key="4">
    <source>
        <dbReference type="Google" id="ProtNLM"/>
    </source>
</evidence>
<organism evidence="2 3">
    <name type="scientific">Mucilaginibacter paludis DSM 18603</name>
    <dbReference type="NCBI Taxonomy" id="714943"/>
    <lineage>
        <taxon>Bacteria</taxon>
        <taxon>Pseudomonadati</taxon>
        <taxon>Bacteroidota</taxon>
        <taxon>Sphingobacteriia</taxon>
        <taxon>Sphingobacteriales</taxon>
        <taxon>Sphingobacteriaceae</taxon>
        <taxon>Mucilaginibacter</taxon>
    </lineage>
</organism>
<sequence>MRNYLILFILFNFFIVPSQAQTASAGPFLTTPQGVGIRLKATATGKGLTYKWTPSAFLNHDDVLNPITTPSTSIIYSLRVSDSNGLVGTSYTIVTVTCSFAVGQFYGGGIIYYVDGSGCHGLIASLTDQSFGVPWWNGTSLPIFNTSTDYGSGRDNTQAIIAAQGSGYYAASIVNGVTISGYNDWFLPSREELQLMMSSAAHDQLHLFSDTFYWSSSADFSVNHTAGIFDELYAWAVSSAEAAPPYRGELHHVRAIRTF</sequence>
<keyword evidence="3" id="KW-1185">Reference proteome</keyword>
<dbReference type="EMBL" id="CM001403">
    <property type="protein sequence ID" value="EHQ24329.1"/>
    <property type="molecule type" value="Genomic_DNA"/>
</dbReference>
<dbReference type="eggNOG" id="ENOG5033J56">
    <property type="taxonomic scope" value="Bacteria"/>
</dbReference>
<dbReference type="Proteomes" id="UP000002774">
    <property type="component" value="Chromosome"/>
</dbReference>
<feature type="signal peptide" evidence="1">
    <location>
        <begin position="1"/>
        <end position="20"/>
    </location>
</feature>
<proteinExistence type="predicted"/>
<dbReference type="HOGENOM" id="CLU_1072899_0_0_10"/>
<reference evidence="2" key="1">
    <citation type="submission" date="2011-09" db="EMBL/GenBank/DDBJ databases">
        <title>The permanent draft genome of Mucilaginibacter paludis DSM 18603.</title>
        <authorList>
            <consortium name="US DOE Joint Genome Institute (JGI-PGF)"/>
            <person name="Lucas S."/>
            <person name="Han J."/>
            <person name="Lapidus A."/>
            <person name="Bruce D."/>
            <person name="Goodwin L."/>
            <person name="Pitluck S."/>
            <person name="Peters L."/>
            <person name="Kyrpides N."/>
            <person name="Mavromatis K."/>
            <person name="Ivanova N."/>
            <person name="Mikhailova N."/>
            <person name="Held B."/>
            <person name="Detter J.C."/>
            <person name="Tapia R."/>
            <person name="Han C."/>
            <person name="Land M."/>
            <person name="Hauser L."/>
            <person name="Markowitz V."/>
            <person name="Cheng J.-F."/>
            <person name="Hugenholtz P."/>
            <person name="Woyke T."/>
            <person name="Wu D."/>
            <person name="Tindall B."/>
            <person name="Brambilla E."/>
            <person name="Klenk H.-P."/>
            <person name="Eisen J.A."/>
        </authorList>
    </citation>
    <scope>NUCLEOTIDE SEQUENCE [LARGE SCALE GENOMIC DNA]</scope>
    <source>
        <strain evidence="2">DSM 18603</strain>
    </source>
</reference>
<evidence type="ECO:0000256" key="1">
    <source>
        <dbReference type="SAM" id="SignalP"/>
    </source>
</evidence>
<name>H1YDY9_9SPHI</name>
<gene>
    <name evidence="2" type="ORF">Mucpa_0128</name>
</gene>
<evidence type="ECO:0000313" key="3">
    <source>
        <dbReference type="Proteomes" id="UP000002774"/>
    </source>
</evidence>
<keyword evidence="1" id="KW-0732">Signal</keyword>
<evidence type="ECO:0000313" key="2">
    <source>
        <dbReference type="EMBL" id="EHQ24329.1"/>
    </source>
</evidence>